<dbReference type="AlphaFoldDB" id="A0A2K3YQB3"/>
<dbReference type="InterPro" id="IPR032834">
    <property type="entry name" value="NatK-like_C"/>
</dbReference>
<dbReference type="EMBL" id="PPRF01000033">
    <property type="protein sequence ID" value="PNZ27793.1"/>
    <property type="molecule type" value="Genomic_DNA"/>
</dbReference>
<sequence length="432" mass="50232">MEIIRIAFLAFFQSFVLFSVTHLILIDKPKYTRRDYLSILIGIVIPSTILFVLFGKATLFYLILSFLVFFYMKQRMIGVISVLISVLILILSDFLSTLLYEYLTSHHTQFYLRETIYVLTFVAGAIIFAILFRFLMRLLRISWLYVNKLYLFLLATMLMAFFILIDVFTPAKVRSIEDMKAIALVIIVYFIAFAILVIVISITASRELTYRRNKQEIEDYYKYTLQIEEINNNMRKFRHDYINILSTMSEYLREDDLEGLRAYYEEHIHPIKNHFENNTLKLNGVEKLKIREIKGMMTTKIIQAQEQHIEISVEVADEITHINMPIIDLSRVLGIIMDNAIEASLTVDDPRIQIAFIQTDAAVLIIIMNKAPENMPKLHTLFKEGFSTKGSNRGIGLSTLKEITDSTDNVLLDTTLENNYFIQKLEIMNADV</sequence>
<dbReference type="OrthoDB" id="1656061at2"/>
<keyword evidence="3" id="KW-0547">Nucleotide-binding</keyword>
<keyword evidence="1" id="KW-1133">Transmembrane helix</keyword>
<dbReference type="Gene3D" id="3.30.565.10">
    <property type="entry name" value="Histidine kinase-like ATPase, C-terminal domain"/>
    <property type="match status" value="1"/>
</dbReference>
<evidence type="ECO:0000313" key="4">
    <source>
        <dbReference type="Proteomes" id="UP000242752"/>
    </source>
</evidence>
<organism evidence="3 4">
    <name type="scientific">Staphylococcus rostri</name>
    <dbReference type="NCBI Taxonomy" id="522262"/>
    <lineage>
        <taxon>Bacteria</taxon>
        <taxon>Bacillati</taxon>
        <taxon>Bacillota</taxon>
        <taxon>Bacilli</taxon>
        <taxon>Bacillales</taxon>
        <taxon>Staphylococcaceae</taxon>
        <taxon>Staphylococcus</taxon>
    </lineage>
</organism>
<dbReference type="CDD" id="cd16935">
    <property type="entry name" value="HATPase_AgrC-ComD-like"/>
    <property type="match status" value="1"/>
</dbReference>
<dbReference type="Proteomes" id="UP000242752">
    <property type="component" value="Unassembled WGS sequence"/>
</dbReference>
<proteinExistence type="predicted"/>
<dbReference type="Pfam" id="PF14501">
    <property type="entry name" value="HATPase_c_5"/>
    <property type="match status" value="1"/>
</dbReference>
<feature type="transmembrane region" description="Helical" evidence="1">
    <location>
        <begin position="148"/>
        <end position="169"/>
    </location>
</feature>
<reference evidence="3 4" key="1">
    <citation type="submission" date="2017-08" db="EMBL/GenBank/DDBJ databases">
        <title>Draft genome sequences of 64 type strains of genus Staph aureus.</title>
        <authorList>
            <person name="Cole K."/>
            <person name="Golubchik T."/>
            <person name="Russell J."/>
            <person name="Foster D."/>
            <person name="Llewelyn M."/>
            <person name="Wilson D."/>
            <person name="Crook D."/>
            <person name="Paul J."/>
        </authorList>
    </citation>
    <scope>NUCLEOTIDE SEQUENCE [LARGE SCALE GENOMIC DNA]</scope>
    <source>
        <strain evidence="3 4">DSM 21968</strain>
    </source>
</reference>
<feature type="transmembrane region" description="Helical" evidence="1">
    <location>
        <begin position="6"/>
        <end position="25"/>
    </location>
</feature>
<keyword evidence="3" id="KW-0067">ATP-binding</keyword>
<gene>
    <name evidence="3" type="ORF">CD122_05780</name>
</gene>
<dbReference type="NCBIfam" id="NF046015">
    <property type="entry name" value="HisKinAgrCStaph"/>
    <property type="match status" value="1"/>
</dbReference>
<accession>A0A2K3YQB3</accession>
<comment type="caution">
    <text evidence="3">The sequence shown here is derived from an EMBL/GenBank/DDBJ whole genome shotgun (WGS) entry which is preliminary data.</text>
</comment>
<keyword evidence="1" id="KW-0812">Transmembrane</keyword>
<dbReference type="RefSeq" id="WP_103358051.1">
    <property type="nucleotide sequence ID" value="NZ_CP113107.1"/>
</dbReference>
<dbReference type="PANTHER" id="PTHR40448">
    <property type="entry name" value="TWO-COMPONENT SENSOR HISTIDINE KINASE"/>
    <property type="match status" value="1"/>
</dbReference>
<feature type="domain" description="Sensor histidine kinase NatK-like C-terminal" evidence="2">
    <location>
        <begin position="325"/>
        <end position="427"/>
    </location>
</feature>
<protein>
    <submittedName>
        <fullName evidence="3">ATP-binding protein</fullName>
    </submittedName>
</protein>
<dbReference type="PANTHER" id="PTHR40448:SF1">
    <property type="entry name" value="TWO-COMPONENT SENSOR HISTIDINE KINASE"/>
    <property type="match status" value="1"/>
</dbReference>
<feature type="transmembrane region" description="Helical" evidence="1">
    <location>
        <begin position="115"/>
        <end position="136"/>
    </location>
</feature>
<evidence type="ECO:0000313" key="3">
    <source>
        <dbReference type="EMBL" id="PNZ27793.1"/>
    </source>
</evidence>
<dbReference type="GO" id="GO:0005524">
    <property type="term" value="F:ATP binding"/>
    <property type="evidence" value="ECO:0007669"/>
    <property type="project" value="UniProtKB-KW"/>
</dbReference>
<keyword evidence="1" id="KW-0472">Membrane</keyword>
<dbReference type="SUPFAM" id="SSF55874">
    <property type="entry name" value="ATPase domain of HSP90 chaperone/DNA topoisomerase II/histidine kinase"/>
    <property type="match status" value="1"/>
</dbReference>
<keyword evidence="4" id="KW-1185">Reference proteome</keyword>
<feature type="transmembrane region" description="Helical" evidence="1">
    <location>
        <begin position="181"/>
        <end position="204"/>
    </location>
</feature>
<evidence type="ECO:0000259" key="2">
    <source>
        <dbReference type="Pfam" id="PF14501"/>
    </source>
</evidence>
<feature type="transmembrane region" description="Helical" evidence="1">
    <location>
        <begin position="37"/>
        <end position="70"/>
    </location>
</feature>
<feature type="transmembrane region" description="Helical" evidence="1">
    <location>
        <begin position="76"/>
        <end position="103"/>
    </location>
</feature>
<name>A0A2K3YQB3_9STAP</name>
<dbReference type="GO" id="GO:0042802">
    <property type="term" value="F:identical protein binding"/>
    <property type="evidence" value="ECO:0007669"/>
    <property type="project" value="TreeGrafter"/>
</dbReference>
<dbReference type="InterPro" id="IPR036890">
    <property type="entry name" value="HATPase_C_sf"/>
</dbReference>
<evidence type="ECO:0000256" key="1">
    <source>
        <dbReference type="SAM" id="Phobius"/>
    </source>
</evidence>